<proteinExistence type="predicted"/>
<accession>A0ABY5IRJ7</accession>
<feature type="chain" id="PRO_5046093502" evidence="1">
    <location>
        <begin position="20"/>
        <end position="311"/>
    </location>
</feature>
<feature type="signal peptide" evidence="1">
    <location>
        <begin position="1"/>
        <end position="19"/>
    </location>
</feature>
<gene>
    <name evidence="2" type="ORF">NOX80_17700</name>
</gene>
<evidence type="ECO:0000313" key="3">
    <source>
        <dbReference type="Proteomes" id="UP001059844"/>
    </source>
</evidence>
<protein>
    <submittedName>
        <fullName evidence="2">Uncharacterized protein</fullName>
    </submittedName>
</protein>
<organism evidence="2 3">
    <name type="scientific">Flavobacterium cerinum</name>
    <dbReference type="NCBI Taxonomy" id="2502784"/>
    <lineage>
        <taxon>Bacteria</taxon>
        <taxon>Pseudomonadati</taxon>
        <taxon>Bacteroidota</taxon>
        <taxon>Flavobacteriia</taxon>
        <taxon>Flavobacteriales</taxon>
        <taxon>Flavobacteriaceae</taxon>
        <taxon>Flavobacterium</taxon>
    </lineage>
</organism>
<dbReference type="Proteomes" id="UP001059844">
    <property type="component" value="Chromosome"/>
</dbReference>
<dbReference type="EMBL" id="CP101751">
    <property type="protein sequence ID" value="UUC45443.1"/>
    <property type="molecule type" value="Genomic_DNA"/>
</dbReference>
<evidence type="ECO:0000256" key="1">
    <source>
        <dbReference type="SAM" id="SignalP"/>
    </source>
</evidence>
<sequence length="311" mass="35982">MFRFLYILFVSVLSHHCYAQNDTIETVILEFQQFKYRDTSYKVDYKNRQLTCIMLGIKAIKDTLFHNTYTFNDATFQKLKSELNVVIPKSTIQKGENAMDGGGFTIQYFGQNGISHKMIITNPMLDSSRYQPELKKITAFFDFAYSIVKDSAGITVLDHSYRPYFTGLPIRKISEVPLEYKFWGSISGAFDDNPELLSFLDSLPKNRCVIIDGTTNLSYASLAEIVKLYSSKYSNLYFSNNDYLDALHKDLITVRKTIHQSQKRNKKLKENLINSTVYTLYTSDPAGMDKWLDQGYYTAKKPIQELRKNCR</sequence>
<reference evidence="2" key="1">
    <citation type="submission" date="2022-07" db="EMBL/GenBank/DDBJ databases">
        <title>Isolation, identification, and degradation of a PFOSA degrading strain from sewage treatment plant.</title>
        <authorList>
            <person name="Zhang L."/>
            <person name="Huo Y."/>
        </authorList>
    </citation>
    <scope>NUCLEOTIDE SEQUENCE</scope>
    <source>
        <strain evidence="2">C1</strain>
    </source>
</reference>
<keyword evidence="1" id="KW-0732">Signal</keyword>
<name>A0ABY5IRJ7_9FLAO</name>
<dbReference type="RefSeq" id="WP_256551138.1">
    <property type="nucleotide sequence ID" value="NZ_CP101751.1"/>
</dbReference>
<keyword evidence="3" id="KW-1185">Reference proteome</keyword>
<evidence type="ECO:0000313" key="2">
    <source>
        <dbReference type="EMBL" id="UUC45443.1"/>
    </source>
</evidence>